<evidence type="ECO:0000313" key="1">
    <source>
        <dbReference type="EMBL" id="KAH7844644.1"/>
    </source>
</evidence>
<sequence length="472" mass="53050">MAPTTRNTQRVHEQPNSNQPRQGSMDDVANVHPLNEPETGTEEIAASKKKRSRARGPTFMCKVWGQRDDDRIKVLFNDKGQPIFNHSTLSHFLGTLARNGKYAPLHYISWHKMPVVYKNDMLALVLQKFDISLGHKKLIFKSISKKWRNWKATVKRTNFDPDLSIEEQIHSPPDRVQADQWKELVMFWLGDGKKISDKNKSSRADQTLIYKMGKTPLAVVRDTEAKKLSHEPSRVHMFLTCLTKNGDVSNEELGKKIEEMRELSNQVPEGELDSTGPNDVFAKVMGKEKSGSVRMYGLGVCPSDVWGEMPSNGTSYRQSMEWKTELDKTNKKLEELINLYSQSGANGVNPSNIPVTSPNQQQHVGSSTSTGRVKVGDFAYFNSVVNPTEIVGKGRITSLDSSKELGGEELGANWCEIDVQLPIKWNEHLMRPYGGLKTVGDAIGTPIAWPISLRKMMMAALLNEWDHMEGAS</sequence>
<proteinExistence type="predicted"/>
<dbReference type="EMBL" id="CM037151">
    <property type="protein sequence ID" value="KAH7844644.1"/>
    <property type="molecule type" value="Genomic_DNA"/>
</dbReference>
<accession>A0ACB7XUG6</accession>
<keyword evidence="2" id="KW-1185">Reference proteome</keyword>
<name>A0ACB7XUG6_9ERIC</name>
<dbReference type="Proteomes" id="UP000828048">
    <property type="component" value="Chromosome 1"/>
</dbReference>
<reference evidence="1 2" key="1">
    <citation type="journal article" date="2021" name="Hortic Res">
        <title>High-quality reference genome and annotation aids understanding of berry development for evergreen blueberry (Vaccinium darrowii).</title>
        <authorList>
            <person name="Yu J."/>
            <person name="Hulse-Kemp A.M."/>
            <person name="Babiker E."/>
            <person name="Staton M."/>
        </authorList>
    </citation>
    <scope>NUCLEOTIDE SEQUENCE [LARGE SCALE GENOMIC DNA]</scope>
    <source>
        <strain evidence="2">cv. NJ 8807/NJ 8810</strain>
        <tissue evidence="1">Young leaf</tissue>
    </source>
</reference>
<comment type="caution">
    <text evidence="1">The sequence shown here is derived from an EMBL/GenBank/DDBJ whole genome shotgun (WGS) entry which is preliminary data.</text>
</comment>
<evidence type="ECO:0000313" key="2">
    <source>
        <dbReference type="Proteomes" id="UP000828048"/>
    </source>
</evidence>
<organism evidence="1 2">
    <name type="scientific">Vaccinium darrowii</name>
    <dbReference type="NCBI Taxonomy" id="229202"/>
    <lineage>
        <taxon>Eukaryota</taxon>
        <taxon>Viridiplantae</taxon>
        <taxon>Streptophyta</taxon>
        <taxon>Embryophyta</taxon>
        <taxon>Tracheophyta</taxon>
        <taxon>Spermatophyta</taxon>
        <taxon>Magnoliopsida</taxon>
        <taxon>eudicotyledons</taxon>
        <taxon>Gunneridae</taxon>
        <taxon>Pentapetalae</taxon>
        <taxon>asterids</taxon>
        <taxon>Ericales</taxon>
        <taxon>Ericaceae</taxon>
        <taxon>Vaccinioideae</taxon>
        <taxon>Vaccinieae</taxon>
        <taxon>Vaccinium</taxon>
    </lineage>
</organism>
<gene>
    <name evidence="1" type="ORF">Vadar_030181</name>
</gene>
<protein>
    <submittedName>
        <fullName evidence="1">Uncharacterized protein</fullName>
    </submittedName>
</protein>